<dbReference type="InterPro" id="IPR033906">
    <property type="entry name" value="Lipase_N"/>
</dbReference>
<dbReference type="GO" id="GO:0017171">
    <property type="term" value="F:serine hydrolase activity"/>
    <property type="evidence" value="ECO:0007669"/>
    <property type="project" value="TreeGrafter"/>
</dbReference>
<dbReference type="CDD" id="cd00707">
    <property type="entry name" value="Pancreat_lipase_like"/>
    <property type="match status" value="1"/>
</dbReference>
<organism evidence="7 8">
    <name type="scientific">Frankliniella fusca</name>
    <dbReference type="NCBI Taxonomy" id="407009"/>
    <lineage>
        <taxon>Eukaryota</taxon>
        <taxon>Metazoa</taxon>
        <taxon>Ecdysozoa</taxon>
        <taxon>Arthropoda</taxon>
        <taxon>Hexapoda</taxon>
        <taxon>Insecta</taxon>
        <taxon>Pterygota</taxon>
        <taxon>Neoptera</taxon>
        <taxon>Paraneoptera</taxon>
        <taxon>Thysanoptera</taxon>
        <taxon>Terebrantia</taxon>
        <taxon>Thripoidea</taxon>
        <taxon>Thripidae</taxon>
        <taxon>Frankliniella</taxon>
    </lineage>
</organism>
<dbReference type="PANTHER" id="PTHR11610">
    <property type="entry name" value="LIPASE"/>
    <property type="match status" value="1"/>
</dbReference>
<dbReference type="Pfam" id="PF00151">
    <property type="entry name" value="Lipase"/>
    <property type="match status" value="1"/>
</dbReference>
<protein>
    <submittedName>
        <fullName evidence="7">Lipase member I</fullName>
    </submittedName>
</protein>
<dbReference type="SUPFAM" id="SSF53474">
    <property type="entry name" value="alpha/beta-Hydrolases"/>
    <property type="match status" value="1"/>
</dbReference>
<dbReference type="PANTHER" id="PTHR11610:SF173">
    <property type="entry name" value="LIPASE DOMAIN-CONTAINING PROTEIN-RELATED"/>
    <property type="match status" value="1"/>
</dbReference>
<dbReference type="GO" id="GO:0016042">
    <property type="term" value="P:lipid catabolic process"/>
    <property type="evidence" value="ECO:0007669"/>
    <property type="project" value="TreeGrafter"/>
</dbReference>
<keyword evidence="8" id="KW-1185">Reference proteome</keyword>
<proteinExistence type="inferred from homology"/>
<feature type="signal peptide" evidence="5">
    <location>
        <begin position="1"/>
        <end position="19"/>
    </location>
</feature>
<dbReference type="InterPro" id="IPR013818">
    <property type="entry name" value="Lipase"/>
</dbReference>
<evidence type="ECO:0000256" key="5">
    <source>
        <dbReference type="SAM" id="SignalP"/>
    </source>
</evidence>
<evidence type="ECO:0000256" key="1">
    <source>
        <dbReference type="ARBA" id="ARBA00004613"/>
    </source>
</evidence>
<dbReference type="Gene3D" id="3.40.50.1820">
    <property type="entry name" value="alpha/beta hydrolase"/>
    <property type="match status" value="1"/>
</dbReference>
<keyword evidence="3" id="KW-0964">Secreted</keyword>
<dbReference type="GO" id="GO:0005615">
    <property type="term" value="C:extracellular space"/>
    <property type="evidence" value="ECO:0007669"/>
    <property type="project" value="TreeGrafter"/>
</dbReference>
<feature type="domain" description="Lipase" evidence="6">
    <location>
        <begin position="34"/>
        <end position="266"/>
    </location>
</feature>
<evidence type="ECO:0000313" key="7">
    <source>
        <dbReference type="EMBL" id="KAK3929444.1"/>
    </source>
</evidence>
<evidence type="ECO:0000256" key="3">
    <source>
        <dbReference type="ARBA" id="ARBA00022525"/>
    </source>
</evidence>
<evidence type="ECO:0000256" key="2">
    <source>
        <dbReference type="ARBA" id="ARBA00010701"/>
    </source>
</evidence>
<evidence type="ECO:0000313" key="8">
    <source>
        <dbReference type="Proteomes" id="UP001219518"/>
    </source>
</evidence>
<dbReference type="GO" id="GO:0016298">
    <property type="term" value="F:lipase activity"/>
    <property type="evidence" value="ECO:0007669"/>
    <property type="project" value="InterPro"/>
</dbReference>
<name>A0AAE1HXM1_9NEOP</name>
<reference evidence="7" key="2">
    <citation type="journal article" date="2023" name="BMC Genomics">
        <title>Pest status, molecular evolution, and epigenetic factors derived from the genome assembly of Frankliniella fusca, a thysanopteran phytovirus vector.</title>
        <authorList>
            <person name="Catto M.A."/>
            <person name="Labadie P.E."/>
            <person name="Jacobson A.L."/>
            <person name="Kennedy G.G."/>
            <person name="Srinivasan R."/>
            <person name="Hunt B.G."/>
        </authorList>
    </citation>
    <scope>NUCLEOTIDE SEQUENCE</scope>
    <source>
        <strain evidence="7">PL_HMW_Pooled</strain>
    </source>
</reference>
<sequence>MRPVVATSVLLLCVSAAAALKLTPWQWRNVDDEASQKVFFEFYSRDNRDTPEILTVAELPVDLESFNPQRPTKLLVHGWHGQQKHAQALKSAFLETSDVNVVIVNWHGVDTLIYPVAVKRVPAVSRQVADVVEYLLLQHGLRLEDLHIVGHSLGAHISGLAANYINGTIDRITGLDPAGPLFHAGPENSLSASHAAFVDVIHTCANVFGFHDPLGHVDFYPNGGNCFQPGCAVKDMTTGKCSHNRAYYLFRESILRDDTMLALPAAGDAADDLCEDVDTSGDFVPMGLHTPRSARGVYCLSTRPSEPYGYGAATPVPLAEKPTWVQTAFMWLKFLKMRQSSTEASNKENGDDLMIITIPKGRGCGNTSSPQPDSARSQDFHEFFWKSLNFPQVP</sequence>
<dbReference type="PRINTS" id="PR00821">
    <property type="entry name" value="TAGLIPASE"/>
</dbReference>
<reference evidence="7" key="1">
    <citation type="submission" date="2021-07" db="EMBL/GenBank/DDBJ databases">
        <authorList>
            <person name="Catto M.A."/>
            <person name="Jacobson A."/>
            <person name="Kennedy G."/>
            <person name="Labadie P."/>
            <person name="Hunt B.G."/>
            <person name="Srinivasan R."/>
        </authorList>
    </citation>
    <scope>NUCLEOTIDE SEQUENCE</scope>
    <source>
        <strain evidence="7">PL_HMW_Pooled</strain>
        <tissue evidence="7">Head</tissue>
    </source>
</reference>
<dbReference type="InterPro" id="IPR000734">
    <property type="entry name" value="TAG_lipase"/>
</dbReference>
<dbReference type="EMBL" id="JAHWGI010001401">
    <property type="protein sequence ID" value="KAK3929444.1"/>
    <property type="molecule type" value="Genomic_DNA"/>
</dbReference>
<dbReference type="InterPro" id="IPR029058">
    <property type="entry name" value="AB_hydrolase_fold"/>
</dbReference>
<evidence type="ECO:0000256" key="4">
    <source>
        <dbReference type="RuleBase" id="RU004262"/>
    </source>
</evidence>
<dbReference type="Proteomes" id="UP001219518">
    <property type="component" value="Unassembled WGS sequence"/>
</dbReference>
<comment type="subcellular location">
    <subcellularLocation>
        <location evidence="1">Secreted</location>
    </subcellularLocation>
</comment>
<gene>
    <name evidence="7" type="ORF">KUF71_003451</name>
</gene>
<comment type="caution">
    <text evidence="7">The sequence shown here is derived from an EMBL/GenBank/DDBJ whole genome shotgun (WGS) entry which is preliminary data.</text>
</comment>
<accession>A0AAE1HXM1</accession>
<feature type="chain" id="PRO_5042204167" evidence="5">
    <location>
        <begin position="20"/>
        <end position="394"/>
    </location>
</feature>
<evidence type="ECO:0000259" key="6">
    <source>
        <dbReference type="Pfam" id="PF00151"/>
    </source>
</evidence>
<dbReference type="AlphaFoldDB" id="A0AAE1HXM1"/>
<comment type="similarity">
    <text evidence="2 4">Belongs to the AB hydrolase superfamily. Lipase family.</text>
</comment>
<keyword evidence="5" id="KW-0732">Signal</keyword>